<dbReference type="InterPro" id="IPR004520">
    <property type="entry name" value="GTPase_MnmE"/>
</dbReference>
<dbReference type="GO" id="GO:0002098">
    <property type="term" value="P:tRNA wobble uridine modification"/>
    <property type="evidence" value="ECO:0007669"/>
    <property type="project" value="TreeGrafter"/>
</dbReference>
<dbReference type="Gene3D" id="1.20.120.430">
    <property type="entry name" value="tRNA modification GTPase MnmE domain 2"/>
    <property type="match status" value="1"/>
</dbReference>
<evidence type="ECO:0000256" key="5">
    <source>
        <dbReference type="SAM" id="Coils"/>
    </source>
</evidence>
<keyword evidence="4" id="KW-0342">GTP-binding</keyword>
<dbReference type="InterPro" id="IPR018948">
    <property type="entry name" value="GTP-bd_TrmE_N"/>
</dbReference>
<feature type="domain" description="TrmE-type G" evidence="6">
    <location>
        <begin position="230"/>
        <end position="408"/>
    </location>
</feature>
<dbReference type="GO" id="GO:0003924">
    <property type="term" value="F:GTPase activity"/>
    <property type="evidence" value="ECO:0007669"/>
    <property type="project" value="InterPro"/>
</dbReference>
<evidence type="ECO:0000256" key="2">
    <source>
        <dbReference type="ARBA" id="ARBA00022694"/>
    </source>
</evidence>
<keyword evidence="2" id="KW-0819">tRNA processing</keyword>
<evidence type="ECO:0000313" key="7">
    <source>
        <dbReference type="EMBL" id="VAV82280.1"/>
    </source>
</evidence>
<dbReference type="InterPro" id="IPR027368">
    <property type="entry name" value="MnmE_dom2"/>
</dbReference>
<dbReference type="HAMAP" id="MF_00379">
    <property type="entry name" value="GTPase_MnmE"/>
    <property type="match status" value="1"/>
</dbReference>
<gene>
    <name evidence="7" type="ORF">MNBD_DELTA01-590</name>
</gene>
<dbReference type="InterPro" id="IPR027417">
    <property type="entry name" value="P-loop_NTPase"/>
</dbReference>
<keyword evidence="3" id="KW-0547">Nucleotide-binding</keyword>
<comment type="similarity">
    <text evidence="1">Belongs to the TRAFAC class TrmE-Era-EngA-EngB-Septin-like GTPase superfamily. TrmE GTPase family.</text>
</comment>
<dbReference type="Pfam" id="PF12631">
    <property type="entry name" value="MnmE_helical"/>
    <property type="match status" value="1"/>
</dbReference>
<dbReference type="Gene3D" id="3.30.1360.120">
    <property type="entry name" value="Probable tRNA modification gtpase trme, domain 1"/>
    <property type="match status" value="1"/>
</dbReference>
<dbReference type="AlphaFoldDB" id="A0A3B0QKA0"/>
<dbReference type="GO" id="GO:0030488">
    <property type="term" value="P:tRNA methylation"/>
    <property type="evidence" value="ECO:0007669"/>
    <property type="project" value="TreeGrafter"/>
</dbReference>
<evidence type="ECO:0000259" key="6">
    <source>
        <dbReference type="PROSITE" id="PS51709"/>
    </source>
</evidence>
<dbReference type="PANTHER" id="PTHR42714">
    <property type="entry name" value="TRNA MODIFICATION GTPASE GTPBP3"/>
    <property type="match status" value="1"/>
</dbReference>
<dbReference type="NCBIfam" id="TIGR00231">
    <property type="entry name" value="small_GTP"/>
    <property type="match status" value="1"/>
</dbReference>
<evidence type="ECO:0000256" key="3">
    <source>
        <dbReference type="ARBA" id="ARBA00022741"/>
    </source>
</evidence>
<evidence type="ECO:0000256" key="4">
    <source>
        <dbReference type="ARBA" id="ARBA00023134"/>
    </source>
</evidence>
<organism evidence="7">
    <name type="scientific">hydrothermal vent metagenome</name>
    <dbReference type="NCBI Taxonomy" id="652676"/>
    <lineage>
        <taxon>unclassified sequences</taxon>
        <taxon>metagenomes</taxon>
        <taxon>ecological metagenomes</taxon>
    </lineage>
</organism>
<dbReference type="InterPro" id="IPR031168">
    <property type="entry name" value="G_TrmE"/>
</dbReference>
<proteinExistence type="inferred from homology"/>
<dbReference type="GO" id="GO:0005525">
    <property type="term" value="F:GTP binding"/>
    <property type="evidence" value="ECO:0007669"/>
    <property type="project" value="UniProtKB-KW"/>
</dbReference>
<dbReference type="GO" id="GO:0005829">
    <property type="term" value="C:cytosol"/>
    <property type="evidence" value="ECO:0007669"/>
    <property type="project" value="TreeGrafter"/>
</dbReference>
<dbReference type="InterPro" id="IPR005225">
    <property type="entry name" value="Small_GTP-bd"/>
</dbReference>
<evidence type="ECO:0000256" key="1">
    <source>
        <dbReference type="ARBA" id="ARBA00011043"/>
    </source>
</evidence>
<dbReference type="Pfam" id="PF10396">
    <property type="entry name" value="TrmE_N"/>
    <property type="match status" value="1"/>
</dbReference>
<dbReference type="PANTHER" id="PTHR42714:SF2">
    <property type="entry name" value="TRNA MODIFICATION GTPASE GTPBP3, MITOCHONDRIAL"/>
    <property type="match status" value="1"/>
</dbReference>
<dbReference type="InterPro" id="IPR006073">
    <property type="entry name" value="GTP-bd"/>
</dbReference>
<sequence length="492" mass="52382">MDFIETIAAVATAPGPGGVGIIRISGPLALQAGLSVFTPVKVFNKPEPQRLYFGEISVLGKDGLIDNGYFVFMRSPGSFTGEDVVELHCHGGPFLLEKILEGLLQAGKKGKEGREAVRLAEPGEFTKRAFLNGKIDLSRAEAIAELIGATSETALAVASGRLQGRLAREIKDIKEGLVELIARVEAGLDFAEEEIDGPDDAELLKEIRKAEERVEVLVRGCAEASAQLCGVKVVITGRPNTGKSSLLNRLLKEERAIVTPLAGTTRDVIEESVVILGLPARLMDTAGLRSGDEGIVDEVEAIGIERALARVSEARVVFFVVDGSEPDHSADIGLLQSLTGIPGDKGRDDFTGEAAKKSFIIVANKSDKVQAPFLKTLAQKTGAPIVAVSALRGTGIDTLEDAFFRAVTGYNYSEEKMATQGEASITTLREKDALVRALRGLAKSKEAIDAQVARECLALELRGALDAIGEVVGETTSEDILNRIFSSFCIGK</sequence>
<feature type="coiled-coil region" evidence="5">
    <location>
        <begin position="174"/>
        <end position="227"/>
    </location>
</feature>
<keyword evidence="5" id="KW-0175">Coiled coil</keyword>
<accession>A0A3B0QKA0</accession>
<protein>
    <submittedName>
        <fullName evidence="7">tRNA-5-carboxymethylaminomethyl-2-thiouridine(34) synthesis protein MnmE</fullName>
    </submittedName>
</protein>
<dbReference type="EMBL" id="UOEA01000008">
    <property type="protein sequence ID" value="VAV82280.1"/>
    <property type="molecule type" value="Genomic_DNA"/>
</dbReference>
<dbReference type="CDD" id="cd04164">
    <property type="entry name" value="trmE"/>
    <property type="match status" value="1"/>
</dbReference>
<name>A0A3B0QKA0_9ZZZZ</name>
<dbReference type="CDD" id="cd14858">
    <property type="entry name" value="TrmE_N"/>
    <property type="match status" value="1"/>
</dbReference>
<dbReference type="InterPro" id="IPR027266">
    <property type="entry name" value="TrmE/GcvT-like"/>
</dbReference>
<reference evidence="7" key="1">
    <citation type="submission" date="2018-06" db="EMBL/GenBank/DDBJ databases">
        <authorList>
            <person name="Zhirakovskaya E."/>
        </authorList>
    </citation>
    <scope>NUCLEOTIDE SEQUENCE</scope>
</reference>
<dbReference type="NCBIfam" id="TIGR00450">
    <property type="entry name" value="mnmE_trmE_thdF"/>
    <property type="match status" value="1"/>
</dbReference>
<dbReference type="PROSITE" id="PS51709">
    <property type="entry name" value="G_TRME"/>
    <property type="match status" value="1"/>
</dbReference>
<dbReference type="SUPFAM" id="SSF52540">
    <property type="entry name" value="P-loop containing nucleoside triphosphate hydrolases"/>
    <property type="match status" value="1"/>
</dbReference>
<dbReference type="Gene3D" id="3.40.50.300">
    <property type="entry name" value="P-loop containing nucleotide triphosphate hydrolases"/>
    <property type="match status" value="1"/>
</dbReference>
<dbReference type="InterPro" id="IPR025867">
    <property type="entry name" value="MnmE_helical"/>
</dbReference>
<dbReference type="Pfam" id="PF01926">
    <property type="entry name" value="MMR_HSR1"/>
    <property type="match status" value="1"/>
</dbReference>